<dbReference type="RefSeq" id="XP_068138881.1">
    <property type="nucleotide sequence ID" value="XM_068282780.1"/>
</dbReference>
<feature type="signal peptide" evidence="1">
    <location>
        <begin position="1"/>
        <end position="26"/>
    </location>
</feature>
<evidence type="ECO:0000313" key="2">
    <source>
        <dbReference type="EMBL" id="AOW04311.1"/>
    </source>
</evidence>
<dbReference type="GeneID" id="94583393"/>
<accession>A0A1D8NFA3</accession>
<organism evidence="2 3">
    <name type="scientific">Yarrowia lipolytica</name>
    <name type="common">Candida lipolytica</name>
    <dbReference type="NCBI Taxonomy" id="4952"/>
    <lineage>
        <taxon>Eukaryota</taxon>
        <taxon>Fungi</taxon>
        <taxon>Dikarya</taxon>
        <taxon>Ascomycota</taxon>
        <taxon>Saccharomycotina</taxon>
        <taxon>Dipodascomycetes</taxon>
        <taxon>Dipodascales</taxon>
        <taxon>Dipodascales incertae sedis</taxon>
        <taxon>Yarrowia</taxon>
    </lineage>
</organism>
<dbReference type="AlphaFoldDB" id="A0A1D8NFA3"/>
<keyword evidence="1" id="KW-0732">Signal</keyword>
<reference evidence="2 3" key="1">
    <citation type="journal article" date="2016" name="PLoS ONE">
        <title>Sequence Assembly of Yarrowia lipolytica Strain W29/CLIB89 Shows Transposable Element Diversity.</title>
        <authorList>
            <person name="Magnan C."/>
            <person name="Yu J."/>
            <person name="Chang I."/>
            <person name="Jahn E."/>
            <person name="Kanomata Y."/>
            <person name="Wu J."/>
            <person name="Zeller M."/>
            <person name="Oakes M."/>
            <person name="Baldi P."/>
            <person name="Sandmeyer S."/>
        </authorList>
    </citation>
    <scope>NUCLEOTIDE SEQUENCE [LARGE SCALE GENOMIC DNA]</scope>
    <source>
        <strain evidence="3">CLIB89(W29)</strain>
    </source>
</reference>
<evidence type="ECO:0000313" key="3">
    <source>
        <dbReference type="Proteomes" id="UP000182444"/>
    </source>
</evidence>
<proteinExistence type="predicted"/>
<gene>
    <name evidence="2" type="ORF">YALI1_D24505g</name>
</gene>
<dbReference type="Proteomes" id="UP000182444">
    <property type="component" value="Chromosome 1D"/>
</dbReference>
<protein>
    <submittedName>
        <fullName evidence="2">Uncharacterized protein</fullName>
    </submittedName>
</protein>
<dbReference type="EMBL" id="CP017556">
    <property type="protein sequence ID" value="AOW04311.1"/>
    <property type="molecule type" value="Genomic_DNA"/>
</dbReference>
<name>A0A1D8NFA3_YARLL</name>
<evidence type="ECO:0000256" key="1">
    <source>
        <dbReference type="SAM" id="SignalP"/>
    </source>
</evidence>
<dbReference type="VEuPathDB" id="FungiDB:YALI1_D24505g"/>
<sequence>MFCYVDSLVVLYVELMLCLPTGRVTGRVCMMRLIQCEIGLNSNGRSRTRRVVQGGRSFVFVPRRWWTFLMSPVERSGGKDWEEVNRGGGVVIDEMEEGWRRAEGVCCEWWKVVRVSSPATNE</sequence>
<feature type="chain" id="PRO_5009110493" evidence="1">
    <location>
        <begin position="27"/>
        <end position="122"/>
    </location>
</feature>